<evidence type="ECO:0008006" key="4">
    <source>
        <dbReference type="Google" id="ProtNLM"/>
    </source>
</evidence>
<evidence type="ECO:0000313" key="2">
    <source>
        <dbReference type="EMBL" id="MEA5139041.1"/>
    </source>
</evidence>
<feature type="transmembrane region" description="Helical" evidence="1">
    <location>
        <begin position="49"/>
        <end position="69"/>
    </location>
</feature>
<organism evidence="2 3">
    <name type="scientific">Arcicella rigui</name>
    <dbReference type="NCBI Taxonomy" id="797020"/>
    <lineage>
        <taxon>Bacteria</taxon>
        <taxon>Pseudomonadati</taxon>
        <taxon>Bacteroidota</taxon>
        <taxon>Cytophagia</taxon>
        <taxon>Cytophagales</taxon>
        <taxon>Flectobacillaceae</taxon>
        <taxon>Arcicella</taxon>
    </lineage>
</organism>
<dbReference type="RefSeq" id="WP_323296202.1">
    <property type="nucleotide sequence ID" value="NZ_JAYFUM010000008.1"/>
</dbReference>
<name>A0ABU5Q867_9BACT</name>
<dbReference type="EMBL" id="JAYFUM010000008">
    <property type="protein sequence ID" value="MEA5139041.1"/>
    <property type="molecule type" value="Genomic_DNA"/>
</dbReference>
<keyword evidence="1" id="KW-0472">Membrane</keyword>
<evidence type="ECO:0000313" key="3">
    <source>
        <dbReference type="Proteomes" id="UP001302949"/>
    </source>
</evidence>
<proteinExistence type="predicted"/>
<keyword evidence="1" id="KW-0812">Transmembrane</keyword>
<accession>A0ABU5Q867</accession>
<evidence type="ECO:0000256" key="1">
    <source>
        <dbReference type="SAM" id="Phobius"/>
    </source>
</evidence>
<keyword evidence="1" id="KW-1133">Transmembrane helix</keyword>
<reference evidence="2 3" key="1">
    <citation type="submission" date="2023-12" db="EMBL/GenBank/DDBJ databases">
        <title>Novel species of the genus Arcicella isolated from rivers.</title>
        <authorList>
            <person name="Lu H."/>
        </authorList>
    </citation>
    <scope>NUCLEOTIDE SEQUENCE [LARGE SCALE GENOMIC DNA]</scope>
    <source>
        <strain evidence="2 3">KCTC 23307</strain>
    </source>
</reference>
<protein>
    <recommendedName>
        <fullName evidence="4">SMODS and SLOG-associating 2TM effector domain-containing protein</fullName>
    </recommendedName>
</protein>
<gene>
    <name evidence="2" type="ORF">VB248_07845</name>
</gene>
<comment type="caution">
    <text evidence="2">The sequence shown here is derived from an EMBL/GenBank/DDBJ whole genome shotgun (WGS) entry which is preliminary data.</text>
</comment>
<keyword evidence="3" id="KW-1185">Reference proteome</keyword>
<sequence>MQNSKFKEFYINLLLEKFQKREKAINIFLVIITSTSISAWAIWKLDYLKWLWATLVAISQIVSLIKPYLNYTKYAKELNEKYFLLQTLNVEYEKLWLSYKFEKITNEQAFEKAFDLKNTLTKGLSFSEEIIIGENKEMVAQAKEKLANYLRTNFNHKSN</sequence>
<dbReference type="Proteomes" id="UP001302949">
    <property type="component" value="Unassembled WGS sequence"/>
</dbReference>
<feature type="transmembrane region" description="Helical" evidence="1">
    <location>
        <begin position="24"/>
        <end position="43"/>
    </location>
</feature>